<evidence type="ECO:0000313" key="1">
    <source>
        <dbReference type="EMBL" id="MBO0517059.1"/>
    </source>
</evidence>
<gene>
    <name evidence="1" type="ORF">J0695_35645</name>
</gene>
<dbReference type="Proteomes" id="UP000664167">
    <property type="component" value="Unassembled WGS sequence"/>
</dbReference>
<evidence type="ECO:0000313" key="2">
    <source>
        <dbReference type="Proteomes" id="UP000664167"/>
    </source>
</evidence>
<dbReference type="EMBL" id="JAFLRJ010000486">
    <property type="protein sequence ID" value="MBO0517059.1"/>
    <property type="molecule type" value="Genomic_DNA"/>
</dbReference>
<comment type="caution">
    <text evidence="1">The sequence shown here is derived from an EMBL/GenBank/DDBJ whole genome shotgun (WGS) entry which is preliminary data.</text>
</comment>
<protein>
    <submittedName>
        <fullName evidence="1">Uncharacterized protein</fullName>
    </submittedName>
</protein>
<dbReference type="RefSeq" id="WP_206968918.1">
    <property type="nucleotide sequence ID" value="NZ_JAFLRJ010000486.1"/>
</dbReference>
<reference evidence="1" key="1">
    <citation type="submission" date="2021-03" db="EMBL/GenBank/DDBJ databases">
        <title>Streptomyces poriferae sp. nov., a novel marine sponge-derived Actinobacteria species with anti-MRSA activity.</title>
        <authorList>
            <person name="Sandoval-Powers M."/>
            <person name="Kralova S."/>
            <person name="Nguyen G.-S."/>
            <person name="Fawwal D."/>
            <person name="Degnes K."/>
            <person name="Klinkenberg G."/>
            <person name="Sletta H."/>
            <person name="Wentzel A."/>
            <person name="Liles M.R."/>
        </authorList>
    </citation>
    <scope>NUCLEOTIDE SEQUENCE</scope>
    <source>
        <strain evidence="1">DSM 41794</strain>
    </source>
</reference>
<proteinExistence type="predicted"/>
<sequence>MDSDTDGDRGKGPTRGEASLVSLGHFLHTAFDADDVALDVLSLTSETLDMHLGSQAKRIAGGEISPRSIRLRLILPDVTGIRLAFPRAVGDEDDDRPRRRHREMVISHARSLRESLMALQQRELVEEVSVRIRKVPLTPTQKLYLLNGEQLLEGYYTLDEWTPAPAEGAGGTIVDSIGLGAELFPYSRRDQAFKVEAAQRFFDSYWNQLAQEMDLSGD</sequence>
<organism evidence="1 2">
    <name type="scientific">Streptomyces beijiangensis</name>
    <dbReference type="NCBI Taxonomy" id="163361"/>
    <lineage>
        <taxon>Bacteria</taxon>
        <taxon>Bacillati</taxon>
        <taxon>Actinomycetota</taxon>
        <taxon>Actinomycetes</taxon>
        <taxon>Kitasatosporales</taxon>
        <taxon>Streptomycetaceae</taxon>
        <taxon>Streptomyces</taxon>
    </lineage>
</organism>
<accession>A0A939FFB6</accession>
<dbReference type="AlphaFoldDB" id="A0A939FFB6"/>
<keyword evidence="2" id="KW-1185">Reference proteome</keyword>
<name>A0A939FFB6_9ACTN</name>